<proteinExistence type="predicted"/>
<dbReference type="Pfam" id="PF00400">
    <property type="entry name" value="WD40"/>
    <property type="match status" value="4"/>
</dbReference>
<dbReference type="InterPro" id="IPR015943">
    <property type="entry name" value="WD40/YVTN_repeat-like_dom_sf"/>
</dbReference>
<dbReference type="SUPFAM" id="SSF50978">
    <property type="entry name" value="WD40 repeat-like"/>
    <property type="match status" value="1"/>
</dbReference>
<dbReference type="Proteomes" id="UP000008370">
    <property type="component" value="Unassembled WGS sequence"/>
</dbReference>
<dbReference type="OrthoDB" id="10251741at2759"/>
<evidence type="ECO:0000313" key="6">
    <source>
        <dbReference type="Proteomes" id="UP000008370"/>
    </source>
</evidence>
<dbReference type="PRINTS" id="PR00320">
    <property type="entry name" value="GPROTEINBRPT"/>
</dbReference>
<dbReference type="GeneID" id="18914511"/>
<dbReference type="PROSITE" id="PS50082">
    <property type="entry name" value="WD_REPEATS_2"/>
    <property type="match status" value="3"/>
</dbReference>
<organism evidence="5 6">
    <name type="scientific">Phanerochaete carnosa (strain HHB-10118-sp)</name>
    <name type="common">White-rot fungus</name>
    <name type="synonym">Peniophora carnosa</name>
    <dbReference type="NCBI Taxonomy" id="650164"/>
    <lineage>
        <taxon>Eukaryota</taxon>
        <taxon>Fungi</taxon>
        <taxon>Dikarya</taxon>
        <taxon>Basidiomycota</taxon>
        <taxon>Agaricomycotina</taxon>
        <taxon>Agaricomycetes</taxon>
        <taxon>Polyporales</taxon>
        <taxon>Phanerochaetaceae</taxon>
        <taxon>Phanerochaete</taxon>
    </lineage>
</organism>
<dbReference type="KEGG" id="pco:PHACADRAFT_248966"/>
<protein>
    <submittedName>
        <fullName evidence="5">Uncharacterized protein</fullName>
    </submittedName>
</protein>
<feature type="repeat" description="WD" evidence="3">
    <location>
        <begin position="66"/>
        <end position="107"/>
    </location>
</feature>
<dbReference type="InParanoid" id="K5V7Y4"/>
<sequence>MDGLTLQHLGDSSPPLSAGTSNVHEYPPDAITAVGFSANDQHLVSGSADASVVVWNVQSGERVFAMSGHGARVSDVTYTPDGSRIVSVSDDGSIKVWDAGSGWSIYTYALGERISRIVFSADGSRFAAKMHRAVAIYDAGSIIVQLTVFQSDTGAILDVALSPDGKRTAVLDNNGAARIYRTDTWEELIELQEHSDQVKSCAFAPDGIEIATGSYDGTLTGRNSWTGEMYRKETIGSCGTAISYSPNGAFLAAAGRYGEVIIWGPKARQFVVKFQTSVQYLSGLKWLPDNRRLLSYADEGPLHLWNVGDALRMRSGEQES</sequence>
<keyword evidence="2" id="KW-0677">Repeat</keyword>
<keyword evidence="1 3" id="KW-0853">WD repeat</keyword>
<evidence type="ECO:0000256" key="1">
    <source>
        <dbReference type="ARBA" id="ARBA00022574"/>
    </source>
</evidence>
<dbReference type="Gene3D" id="2.130.10.10">
    <property type="entry name" value="YVTN repeat-like/Quinoprotein amine dehydrogenase"/>
    <property type="match status" value="2"/>
</dbReference>
<feature type="compositionally biased region" description="Polar residues" evidence="4">
    <location>
        <begin position="14"/>
        <end position="23"/>
    </location>
</feature>
<feature type="region of interest" description="Disordered" evidence="4">
    <location>
        <begin position="1"/>
        <end position="24"/>
    </location>
</feature>
<evidence type="ECO:0000256" key="2">
    <source>
        <dbReference type="ARBA" id="ARBA00022737"/>
    </source>
</evidence>
<dbReference type="HOGENOM" id="CLU_000288_57_33_1"/>
<dbReference type="InterPro" id="IPR020472">
    <property type="entry name" value="WD40_PAC1"/>
</dbReference>
<evidence type="ECO:0000256" key="3">
    <source>
        <dbReference type="PROSITE-ProRule" id="PRU00221"/>
    </source>
</evidence>
<dbReference type="RefSeq" id="XP_007391456.1">
    <property type="nucleotide sequence ID" value="XM_007391394.1"/>
</dbReference>
<name>K5V7Y4_PHACS</name>
<gene>
    <name evidence="5" type="ORF">PHACADRAFT_248966</name>
</gene>
<accession>K5V7Y4</accession>
<feature type="repeat" description="WD" evidence="3">
    <location>
        <begin position="29"/>
        <end position="65"/>
    </location>
</feature>
<evidence type="ECO:0000256" key="4">
    <source>
        <dbReference type="SAM" id="MobiDB-lite"/>
    </source>
</evidence>
<dbReference type="SMART" id="SM00320">
    <property type="entry name" value="WD40"/>
    <property type="match status" value="6"/>
</dbReference>
<dbReference type="PROSITE" id="PS50294">
    <property type="entry name" value="WD_REPEATS_REGION"/>
    <property type="match status" value="2"/>
</dbReference>
<feature type="repeat" description="WD" evidence="3">
    <location>
        <begin position="191"/>
        <end position="219"/>
    </location>
</feature>
<evidence type="ECO:0000313" key="5">
    <source>
        <dbReference type="EMBL" id="EKM58866.1"/>
    </source>
</evidence>
<keyword evidence="6" id="KW-1185">Reference proteome</keyword>
<dbReference type="InterPro" id="IPR001680">
    <property type="entry name" value="WD40_rpt"/>
</dbReference>
<dbReference type="PROSITE" id="PS00678">
    <property type="entry name" value="WD_REPEATS_1"/>
    <property type="match status" value="1"/>
</dbReference>
<dbReference type="EMBL" id="JH930469">
    <property type="protein sequence ID" value="EKM58866.1"/>
    <property type="molecule type" value="Genomic_DNA"/>
</dbReference>
<dbReference type="InterPro" id="IPR050505">
    <property type="entry name" value="WDR55/POC1"/>
</dbReference>
<dbReference type="AlphaFoldDB" id="K5V7Y4"/>
<dbReference type="InterPro" id="IPR036322">
    <property type="entry name" value="WD40_repeat_dom_sf"/>
</dbReference>
<dbReference type="STRING" id="650164.K5V7Y4"/>
<dbReference type="PANTHER" id="PTHR44019">
    <property type="entry name" value="WD REPEAT-CONTAINING PROTEIN 55"/>
    <property type="match status" value="1"/>
</dbReference>
<dbReference type="InterPro" id="IPR019775">
    <property type="entry name" value="WD40_repeat_CS"/>
</dbReference>
<reference evidence="5 6" key="1">
    <citation type="journal article" date="2012" name="BMC Genomics">
        <title>Comparative genomics of the white-rot fungi, Phanerochaete carnosa and P. chrysosporium, to elucidate the genetic basis of the distinct wood types they colonize.</title>
        <authorList>
            <person name="Suzuki H."/>
            <person name="MacDonald J."/>
            <person name="Syed K."/>
            <person name="Salamov A."/>
            <person name="Hori C."/>
            <person name="Aerts A."/>
            <person name="Henrissat B."/>
            <person name="Wiebenga A."/>
            <person name="vanKuyk P.A."/>
            <person name="Barry K."/>
            <person name="Lindquist E."/>
            <person name="LaButti K."/>
            <person name="Lapidus A."/>
            <person name="Lucas S."/>
            <person name="Coutinho P."/>
            <person name="Gong Y."/>
            <person name="Samejima M."/>
            <person name="Mahadevan R."/>
            <person name="Abou-Zaid M."/>
            <person name="de Vries R.P."/>
            <person name="Igarashi K."/>
            <person name="Yadav J.S."/>
            <person name="Grigoriev I.V."/>
            <person name="Master E.R."/>
        </authorList>
    </citation>
    <scope>NUCLEOTIDE SEQUENCE [LARGE SCALE GENOMIC DNA]</scope>
    <source>
        <strain evidence="5 6">HHB-10118-sp</strain>
    </source>
</reference>
<dbReference type="PANTHER" id="PTHR44019:SF8">
    <property type="entry name" value="POC1 CENTRIOLAR PROTEIN HOMOLOG"/>
    <property type="match status" value="1"/>
</dbReference>